<evidence type="ECO:0008006" key="3">
    <source>
        <dbReference type="Google" id="ProtNLM"/>
    </source>
</evidence>
<evidence type="ECO:0000313" key="1">
    <source>
        <dbReference type="EMBL" id="REG91119.1"/>
    </source>
</evidence>
<keyword evidence="2" id="KW-1185">Reference proteome</keyword>
<dbReference type="OrthoDB" id="893601at2"/>
<organism evidence="1 2">
    <name type="scientific">Flavobacterium aquicola</name>
    <dbReference type="NCBI Taxonomy" id="1682742"/>
    <lineage>
        <taxon>Bacteria</taxon>
        <taxon>Pseudomonadati</taxon>
        <taxon>Bacteroidota</taxon>
        <taxon>Flavobacteriia</taxon>
        <taxon>Flavobacteriales</taxon>
        <taxon>Flavobacteriaceae</taxon>
        <taxon>Flavobacterium</taxon>
    </lineage>
</organism>
<accession>A0A3E0E1B2</accession>
<comment type="caution">
    <text evidence="1">The sequence shown here is derived from an EMBL/GenBank/DDBJ whole genome shotgun (WGS) entry which is preliminary data.</text>
</comment>
<evidence type="ECO:0000313" key="2">
    <source>
        <dbReference type="Proteomes" id="UP000257136"/>
    </source>
</evidence>
<sequence>MRYFLILLFLMTSCKESSNSKFENIKSLPNRDYEVALKFINDYNKDFFSPHSESLEWLSKNKTITQNLLQRYKQMLDSAKIADPELGLDFDPIINGQDSDEQGFEIKKIDSILGYVTVSGKSAPNFEIVLKVIEKNGVTLVDGSGVINIPKSKRPKY</sequence>
<dbReference type="RefSeq" id="WP_147298264.1">
    <property type="nucleotide sequence ID" value="NZ_QUNI01000017.1"/>
</dbReference>
<protein>
    <recommendedName>
        <fullName evidence="3">DUF3828 domain-containing protein</fullName>
    </recommendedName>
</protein>
<dbReference type="Gene3D" id="3.10.450.50">
    <property type="match status" value="1"/>
</dbReference>
<dbReference type="EMBL" id="QUNI01000017">
    <property type="protein sequence ID" value="REG91119.1"/>
    <property type="molecule type" value="Genomic_DNA"/>
</dbReference>
<name>A0A3E0E1B2_9FLAO</name>
<gene>
    <name evidence="1" type="ORF">C8P67_11712</name>
</gene>
<dbReference type="Proteomes" id="UP000257136">
    <property type="component" value="Unassembled WGS sequence"/>
</dbReference>
<dbReference type="AlphaFoldDB" id="A0A3E0E1B2"/>
<reference evidence="1 2" key="1">
    <citation type="submission" date="2018-08" db="EMBL/GenBank/DDBJ databases">
        <title>Genomic Encyclopedia of Archaeal and Bacterial Type Strains, Phase II (KMG-II): from individual species to whole genera.</title>
        <authorList>
            <person name="Goeker M."/>
        </authorList>
    </citation>
    <scope>NUCLEOTIDE SEQUENCE [LARGE SCALE GENOMIC DNA]</scope>
    <source>
        <strain evidence="1 2">DSM 100880</strain>
    </source>
</reference>
<proteinExistence type="predicted"/>